<dbReference type="SUPFAM" id="SSF56672">
    <property type="entry name" value="DNA/RNA polymerases"/>
    <property type="match status" value="1"/>
</dbReference>
<feature type="region of interest" description="Disordered" evidence="3">
    <location>
        <begin position="660"/>
        <end position="684"/>
    </location>
</feature>
<comment type="caution">
    <text evidence="6">The sequence shown here is derived from an EMBL/GenBank/DDBJ whole genome shotgun (WGS) entry which is preliminary data.</text>
</comment>
<protein>
    <submittedName>
        <fullName evidence="6">Retrovirus-related pol polyprotein from transposon TNT 1-94</fullName>
    </submittedName>
</protein>
<evidence type="ECO:0000313" key="6">
    <source>
        <dbReference type="EMBL" id="GJT44417.1"/>
    </source>
</evidence>
<evidence type="ECO:0000259" key="5">
    <source>
        <dbReference type="Pfam" id="PF22936"/>
    </source>
</evidence>
<dbReference type="InterPro" id="IPR013103">
    <property type="entry name" value="RVT_2"/>
</dbReference>
<evidence type="ECO:0000313" key="7">
    <source>
        <dbReference type="Proteomes" id="UP001151760"/>
    </source>
</evidence>
<sequence length="1166" mass="132412">MLAPKCSTFNGRPTFANPMYHKKAQYEHPGLYAITQDQSDPATRLIPDSEEILTLADKSRSKLNKDLVKPFDYTKLNNNVDALPISSDDSLAFIHELKQEMHADLKYVESLEDELDELESDKAEFSNMYDMLLQECVSKDVMCSYLLTSSDLDEITELQCLYLHKVMECDCLAQKLSEQTDFVSKEIYTELLQRFARLEKHSISLEIALQECQVQLKNDTVCKERASNVFRKEREQYVEIQDLKAQLQDKNMAISELKKLVEKCKGKSVDTKFDKPSVVRQPNAQRIPKPSVLGKPAPFSDSLERKYFAKKKSVPKTNESEGLSKPVTLQNLPKTAMQAVRNTNVIKPGMYRIASSTTQTRAPQLNQTFRNTNPRASTSTGVAHKTNVSRPQPRSNQMKDKVVPYTSHAKLKKTEVEEHPRISSISNKTKSVTACNDSLNSRTSNANAVCATCGKCVFNSNHDACVSKFLNDVNARTKKPNVVPISTRKPKSQANKSVATPHKKTVASESTITSSKSYYRMLYKKTSKAWKWWIAQQCPSTYKWVPKTQKKWVPKTQKKWVPKVRNESVPKRVSFAIVQLILFIVDSGCTKHMTGNVSLLCNFVEKYLGTVRFGNDQFAPILGYGDLVQGNIMINRVYYVEGLNHNLFSVGQFCDADLEASDYDNSDPDPQLQNVSPSSDTTVPSQQELDLLFGPLYDEFFSAGTSHVNNSSSLTDNSSQQDILPSTNIHPTTEPSTPTYVNAEENNNDQAEFTNPFCTPVQEVAESSLRNIVWELVDKPFGKNVIKLKWLWKNKKDEDQTVIHNKARLVAKGYAQEEGIDFEESFAPVARLEAVWIFIAYPLHKSFPIYQMDMKMAFLNGPLKEEVYVVQPDGFVDPDHPEKVYCPRKALYGLKQAPRAWYDELLNFLMSKGFTKATNPKLDADLSGKLVDQTDYRSTIGSLVYRTSSRLDIVQAVCYCARYQARPTEKHLKEVKRIFRYLRGTINMGLWYPKDSGFELTAFLDADHAGCLDTRKSTSGGIQFLGDKLVSWMSKKQDCITMSSAEAEYVALSASCAQVMWIRTQLKDYGFNYNKISLYCDSQSAIAISCNLVQHSCTKHIHTRYHFIKEQVENGIIELYFVRTEYQLADMFTKALPEDRFRYLVRQIGMRCLTSTELEVLTNESA</sequence>
<dbReference type="InterPro" id="IPR043502">
    <property type="entry name" value="DNA/RNA_pol_sf"/>
</dbReference>
<keyword evidence="7" id="KW-1185">Reference proteome</keyword>
<reference evidence="6" key="2">
    <citation type="submission" date="2022-01" db="EMBL/GenBank/DDBJ databases">
        <authorList>
            <person name="Yamashiro T."/>
            <person name="Shiraishi A."/>
            <person name="Satake H."/>
            <person name="Nakayama K."/>
        </authorList>
    </citation>
    <scope>NUCLEOTIDE SEQUENCE</scope>
</reference>
<evidence type="ECO:0000256" key="3">
    <source>
        <dbReference type="SAM" id="MobiDB-lite"/>
    </source>
</evidence>
<feature type="region of interest" description="Disordered" evidence="3">
    <location>
        <begin position="369"/>
        <end position="398"/>
    </location>
</feature>
<evidence type="ECO:0000256" key="1">
    <source>
        <dbReference type="ARBA" id="ARBA00022750"/>
    </source>
</evidence>
<dbReference type="PANTHER" id="PTHR11439:SF483">
    <property type="entry name" value="PEPTIDE SYNTHASE GLIP-LIKE, PUTATIVE (AFU_ORTHOLOGUE AFUA_3G12920)-RELATED"/>
    <property type="match status" value="1"/>
</dbReference>
<dbReference type="Pfam" id="PF22936">
    <property type="entry name" value="Pol_BBD"/>
    <property type="match status" value="1"/>
</dbReference>
<feature type="domain" description="Reverse transcriptase Ty1/copia-type" evidence="4">
    <location>
        <begin position="772"/>
        <end position="918"/>
    </location>
</feature>
<dbReference type="CDD" id="cd09272">
    <property type="entry name" value="RNase_HI_RT_Ty1"/>
    <property type="match status" value="1"/>
</dbReference>
<proteinExistence type="predicted"/>
<evidence type="ECO:0000259" key="4">
    <source>
        <dbReference type="Pfam" id="PF07727"/>
    </source>
</evidence>
<feature type="domain" description="Retrovirus-related Pol polyprotein from transposon TNT 1-94-like beta-barrel" evidence="5">
    <location>
        <begin position="583"/>
        <end position="655"/>
    </location>
</feature>
<feature type="compositionally biased region" description="Polar residues" evidence="3">
    <location>
        <begin position="671"/>
        <end position="684"/>
    </location>
</feature>
<feature type="coiled-coil region" evidence="2">
    <location>
        <begin position="230"/>
        <end position="260"/>
    </location>
</feature>
<keyword evidence="1" id="KW-0645">Protease</keyword>
<accession>A0ABQ5E1A7</accession>
<reference evidence="6" key="1">
    <citation type="journal article" date="2022" name="Int. J. Mol. Sci.">
        <title>Draft Genome of Tanacetum Coccineum: Genomic Comparison of Closely Related Tanacetum-Family Plants.</title>
        <authorList>
            <person name="Yamashiro T."/>
            <person name="Shiraishi A."/>
            <person name="Nakayama K."/>
            <person name="Satake H."/>
        </authorList>
    </citation>
    <scope>NUCLEOTIDE SEQUENCE</scope>
</reference>
<dbReference type="InterPro" id="IPR054722">
    <property type="entry name" value="PolX-like_BBD"/>
</dbReference>
<keyword evidence="1" id="KW-0064">Aspartyl protease</keyword>
<evidence type="ECO:0000256" key="2">
    <source>
        <dbReference type="SAM" id="Coils"/>
    </source>
</evidence>
<gene>
    <name evidence="6" type="ORF">Tco_0953132</name>
</gene>
<keyword evidence="1" id="KW-0378">Hydrolase</keyword>
<dbReference type="EMBL" id="BQNB010015811">
    <property type="protein sequence ID" value="GJT44417.1"/>
    <property type="molecule type" value="Genomic_DNA"/>
</dbReference>
<feature type="compositionally biased region" description="Polar residues" evidence="3">
    <location>
        <begin position="369"/>
        <end position="396"/>
    </location>
</feature>
<dbReference type="Proteomes" id="UP001151760">
    <property type="component" value="Unassembled WGS sequence"/>
</dbReference>
<dbReference type="PANTHER" id="PTHR11439">
    <property type="entry name" value="GAG-POL-RELATED RETROTRANSPOSON"/>
    <property type="match status" value="1"/>
</dbReference>
<keyword evidence="2" id="KW-0175">Coiled coil</keyword>
<organism evidence="6 7">
    <name type="scientific">Tanacetum coccineum</name>
    <dbReference type="NCBI Taxonomy" id="301880"/>
    <lineage>
        <taxon>Eukaryota</taxon>
        <taxon>Viridiplantae</taxon>
        <taxon>Streptophyta</taxon>
        <taxon>Embryophyta</taxon>
        <taxon>Tracheophyta</taxon>
        <taxon>Spermatophyta</taxon>
        <taxon>Magnoliopsida</taxon>
        <taxon>eudicotyledons</taxon>
        <taxon>Gunneridae</taxon>
        <taxon>Pentapetalae</taxon>
        <taxon>asterids</taxon>
        <taxon>campanulids</taxon>
        <taxon>Asterales</taxon>
        <taxon>Asteraceae</taxon>
        <taxon>Asteroideae</taxon>
        <taxon>Anthemideae</taxon>
        <taxon>Anthemidinae</taxon>
        <taxon>Tanacetum</taxon>
    </lineage>
</organism>
<feature type="coiled-coil region" evidence="2">
    <location>
        <begin position="94"/>
        <end position="135"/>
    </location>
</feature>
<dbReference type="Pfam" id="PF07727">
    <property type="entry name" value="RVT_2"/>
    <property type="match status" value="1"/>
</dbReference>
<name>A0ABQ5E1A7_9ASTR</name>
<feature type="region of interest" description="Disordered" evidence="3">
    <location>
        <begin position="709"/>
        <end position="743"/>
    </location>
</feature>